<keyword evidence="3" id="KW-1185">Reference proteome</keyword>
<proteinExistence type="predicted"/>
<comment type="caution">
    <text evidence="2">The sequence shown here is derived from an EMBL/GenBank/DDBJ whole genome shotgun (WGS) entry which is preliminary data.</text>
</comment>
<dbReference type="EMBL" id="JABBKX010000006">
    <property type="protein sequence ID" value="NMJ42988.1"/>
    <property type="molecule type" value="Genomic_DNA"/>
</dbReference>
<feature type="signal peptide" evidence="1">
    <location>
        <begin position="1"/>
        <end position="20"/>
    </location>
</feature>
<dbReference type="Proteomes" id="UP000548582">
    <property type="component" value="Unassembled WGS sequence"/>
</dbReference>
<gene>
    <name evidence="2" type="ORF">GWK16_17200</name>
</gene>
<organism evidence="2 3">
    <name type="scientific">Neoroseomonas marina</name>
    <dbReference type="NCBI Taxonomy" id="1232220"/>
    <lineage>
        <taxon>Bacteria</taxon>
        <taxon>Pseudomonadati</taxon>
        <taxon>Pseudomonadota</taxon>
        <taxon>Alphaproteobacteria</taxon>
        <taxon>Acetobacterales</taxon>
        <taxon>Acetobacteraceae</taxon>
        <taxon>Neoroseomonas</taxon>
    </lineage>
</organism>
<evidence type="ECO:0000313" key="3">
    <source>
        <dbReference type="Proteomes" id="UP000548582"/>
    </source>
</evidence>
<dbReference type="AlphaFoldDB" id="A0A848EHW6"/>
<protein>
    <submittedName>
        <fullName evidence="2">Uncharacterized protein</fullName>
    </submittedName>
</protein>
<reference evidence="2 3" key="1">
    <citation type="submission" date="2020-03" db="EMBL/GenBank/DDBJ databases">
        <authorList>
            <person name="Sun Q."/>
        </authorList>
    </citation>
    <scope>NUCLEOTIDE SEQUENCE [LARGE SCALE GENOMIC DNA]</scope>
    <source>
        <strain evidence="2 3">JC162</strain>
    </source>
</reference>
<evidence type="ECO:0000313" key="2">
    <source>
        <dbReference type="EMBL" id="NMJ42988.1"/>
    </source>
</evidence>
<sequence length="152" mass="16540">MRRHLLALTLLAAAPFEASANTAFCEALNQLVSAAQSRFDWLPPGRHLIPGSIDERHGVVQRPDGEPRGVIVAVMYRQNGPVQANVVRQRFDTLQREVGGCLPNATTLDTMQGAGATLARWLTPYADIGLRRVDGGAEVPETVIELSVASRW</sequence>
<evidence type="ECO:0000256" key="1">
    <source>
        <dbReference type="SAM" id="SignalP"/>
    </source>
</evidence>
<keyword evidence="1" id="KW-0732">Signal</keyword>
<accession>A0A848EHW6</accession>
<feature type="chain" id="PRO_5032558854" evidence="1">
    <location>
        <begin position="21"/>
        <end position="152"/>
    </location>
</feature>
<name>A0A848EHW6_9PROT</name>
<dbReference type="RefSeq" id="WP_170055219.1">
    <property type="nucleotide sequence ID" value="NZ_JABBKX010000006.1"/>
</dbReference>